<feature type="compositionally biased region" description="Basic and acidic residues" evidence="1">
    <location>
        <begin position="352"/>
        <end position="367"/>
    </location>
</feature>
<proteinExistence type="predicted"/>
<protein>
    <submittedName>
        <fullName evidence="4">Formyl transferase</fullName>
    </submittedName>
</protein>
<organism evidence="4 5">
    <name type="scientific">Nocardiopsis akebiae</name>
    <dbReference type="NCBI Taxonomy" id="2831968"/>
    <lineage>
        <taxon>Bacteria</taxon>
        <taxon>Bacillati</taxon>
        <taxon>Actinomycetota</taxon>
        <taxon>Actinomycetes</taxon>
        <taxon>Streptosporangiales</taxon>
        <taxon>Nocardiopsidaceae</taxon>
        <taxon>Nocardiopsis</taxon>
    </lineage>
</organism>
<feature type="region of interest" description="Disordered" evidence="1">
    <location>
        <begin position="187"/>
        <end position="214"/>
    </location>
</feature>
<sequence length="457" mass="47363">MSDRRRYCYVSGLGLGVPALEELCAQGFPPSLVVSHPAELAHCSGYHDYGTLAGRLGLPHLRAALGSPEARQALTDHGIDLMVVAGWSGDVPEEVLSSLALGGAGLHPAPLPVGRGRAPIPWTILRDMRSSAVTLFHIEGEEHSGDIVDQAWFDVAPDATAADLYERVGLLQAELLVRHVEGLLEGTAPRRPQSGHASVWPRRRPSDGHLDLTASGSDVDRMVRALAEPYPGAFAMFGSARITLCSGRLLGGVTGGAPGQVVATGRGREWGITCGDGAVFVPEALRVDEGVRARPTSLAMFRPGTFFEAPSQHMLEGTRRAPLPGQAPSGPNRVVPAARTAPEARVPGTGEADARSRTSEERSRAPEEGDSGADVSGASDGSGASGASGASDALSADGAAWAAARGPEQRVSEAQAPQARVPDTRGPESRTPQARAGDGTDLASGIMAGDPGPADQR</sequence>
<dbReference type="SUPFAM" id="SSF53328">
    <property type="entry name" value="Formyltransferase"/>
    <property type="match status" value="1"/>
</dbReference>
<dbReference type="PANTHER" id="PTHR11138:SF5">
    <property type="entry name" value="METHIONYL-TRNA FORMYLTRANSFERASE, MITOCHONDRIAL"/>
    <property type="match status" value="1"/>
</dbReference>
<evidence type="ECO:0000259" key="3">
    <source>
        <dbReference type="Pfam" id="PF02911"/>
    </source>
</evidence>
<dbReference type="InterPro" id="IPR005793">
    <property type="entry name" value="Formyl_trans_C"/>
</dbReference>
<reference evidence="5" key="1">
    <citation type="submission" date="2021-05" db="EMBL/GenBank/DDBJ databases">
        <title>Direct Submission.</title>
        <authorList>
            <person name="Li K."/>
            <person name="Gao J."/>
        </authorList>
    </citation>
    <scope>NUCLEOTIDE SEQUENCE [LARGE SCALE GENOMIC DNA]</scope>
    <source>
        <strain evidence="5">HDS12</strain>
    </source>
</reference>
<name>A0ABX8C2D4_9ACTN</name>
<evidence type="ECO:0000259" key="2">
    <source>
        <dbReference type="Pfam" id="PF00551"/>
    </source>
</evidence>
<dbReference type="InterPro" id="IPR011034">
    <property type="entry name" value="Formyl_transferase-like_C_sf"/>
</dbReference>
<feature type="region of interest" description="Disordered" evidence="1">
    <location>
        <begin position="318"/>
        <end position="457"/>
    </location>
</feature>
<evidence type="ECO:0000256" key="1">
    <source>
        <dbReference type="SAM" id="MobiDB-lite"/>
    </source>
</evidence>
<dbReference type="Gene3D" id="3.40.50.12230">
    <property type="match status" value="1"/>
</dbReference>
<dbReference type="GO" id="GO:0016740">
    <property type="term" value="F:transferase activity"/>
    <property type="evidence" value="ECO:0007669"/>
    <property type="project" value="UniProtKB-KW"/>
</dbReference>
<evidence type="ECO:0000313" key="4">
    <source>
        <dbReference type="EMBL" id="QUX27268.1"/>
    </source>
</evidence>
<dbReference type="Pfam" id="PF02911">
    <property type="entry name" value="Formyl_trans_C"/>
    <property type="match status" value="1"/>
</dbReference>
<feature type="domain" description="Formyl transferase N-terminal" evidence="2">
    <location>
        <begin position="64"/>
        <end position="179"/>
    </location>
</feature>
<keyword evidence="4" id="KW-0808">Transferase</keyword>
<feature type="domain" description="Formyl transferase C-terminal" evidence="3">
    <location>
        <begin position="205"/>
        <end position="283"/>
    </location>
</feature>
<dbReference type="Proteomes" id="UP000678016">
    <property type="component" value="Chromosome"/>
</dbReference>
<dbReference type="InterPro" id="IPR002376">
    <property type="entry name" value="Formyl_transf_N"/>
</dbReference>
<dbReference type="EMBL" id="CP074132">
    <property type="protein sequence ID" value="QUX27268.1"/>
    <property type="molecule type" value="Genomic_DNA"/>
</dbReference>
<feature type="compositionally biased region" description="Low complexity" evidence="1">
    <location>
        <begin position="372"/>
        <end position="404"/>
    </location>
</feature>
<accession>A0ABX8C2D4</accession>
<dbReference type="PANTHER" id="PTHR11138">
    <property type="entry name" value="METHIONYL-TRNA FORMYLTRANSFERASE"/>
    <property type="match status" value="1"/>
</dbReference>
<dbReference type="Pfam" id="PF00551">
    <property type="entry name" value="Formyl_trans_N"/>
    <property type="match status" value="1"/>
</dbReference>
<evidence type="ECO:0000313" key="5">
    <source>
        <dbReference type="Proteomes" id="UP000678016"/>
    </source>
</evidence>
<dbReference type="SUPFAM" id="SSF50486">
    <property type="entry name" value="FMT C-terminal domain-like"/>
    <property type="match status" value="1"/>
</dbReference>
<dbReference type="InterPro" id="IPR036477">
    <property type="entry name" value="Formyl_transf_N_sf"/>
</dbReference>
<gene>
    <name evidence="4" type="ORF">KGD83_18310</name>
</gene>
<keyword evidence="5" id="KW-1185">Reference proteome</keyword>